<dbReference type="EMBL" id="JAFNEN010004019">
    <property type="protein sequence ID" value="KAG8171403.1"/>
    <property type="molecule type" value="Genomic_DNA"/>
</dbReference>
<dbReference type="AlphaFoldDB" id="A0AAV6TI81"/>
<organism evidence="1 2">
    <name type="scientific">Oedothorax gibbosus</name>
    <dbReference type="NCBI Taxonomy" id="931172"/>
    <lineage>
        <taxon>Eukaryota</taxon>
        <taxon>Metazoa</taxon>
        <taxon>Ecdysozoa</taxon>
        <taxon>Arthropoda</taxon>
        <taxon>Chelicerata</taxon>
        <taxon>Arachnida</taxon>
        <taxon>Araneae</taxon>
        <taxon>Araneomorphae</taxon>
        <taxon>Entelegynae</taxon>
        <taxon>Araneoidea</taxon>
        <taxon>Linyphiidae</taxon>
        <taxon>Erigoninae</taxon>
        <taxon>Oedothorax</taxon>
    </lineage>
</organism>
<protein>
    <submittedName>
        <fullName evidence="1">Uncharacterized protein</fullName>
    </submittedName>
</protein>
<sequence>AVDVFKGVISQTRNIFVAIDKKIVLLSGFELLEWPEIKIFETTCEDFFGDAEIHIERKISTMVGIYRSLGPLLVKLESITCKASTGEAAQMRDYYRACEARVLKALIQMMLSNLEYFHEEVMDHVIIPYVETAFKSTDELIASSTDQIKLVFVRFLKNAIE</sequence>
<comment type="caution">
    <text evidence="1">The sequence shown here is derived from an EMBL/GenBank/DDBJ whole genome shotgun (WGS) entry which is preliminary data.</text>
</comment>
<reference evidence="1 2" key="1">
    <citation type="journal article" date="2022" name="Nat. Ecol. Evol.">
        <title>A masculinizing supergene underlies an exaggerated male reproductive morph in a spider.</title>
        <authorList>
            <person name="Hendrickx F."/>
            <person name="De Corte Z."/>
            <person name="Sonet G."/>
            <person name="Van Belleghem S.M."/>
            <person name="Kostlbacher S."/>
            <person name="Vangestel C."/>
        </authorList>
    </citation>
    <scope>NUCLEOTIDE SEQUENCE [LARGE SCALE GENOMIC DNA]</scope>
    <source>
        <strain evidence="1">W744_W776</strain>
    </source>
</reference>
<feature type="non-terminal residue" evidence="1">
    <location>
        <position position="161"/>
    </location>
</feature>
<proteinExistence type="predicted"/>
<keyword evidence="2" id="KW-1185">Reference proteome</keyword>
<gene>
    <name evidence="1" type="ORF">JTE90_025666</name>
</gene>
<accession>A0AAV6TI81</accession>
<evidence type="ECO:0000313" key="1">
    <source>
        <dbReference type="EMBL" id="KAG8171403.1"/>
    </source>
</evidence>
<name>A0AAV6TI81_9ARAC</name>
<feature type="non-terminal residue" evidence="1">
    <location>
        <position position="1"/>
    </location>
</feature>
<evidence type="ECO:0000313" key="2">
    <source>
        <dbReference type="Proteomes" id="UP000827092"/>
    </source>
</evidence>
<dbReference type="Proteomes" id="UP000827092">
    <property type="component" value="Unassembled WGS sequence"/>
</dbReference>